<evidence type="ECO:0000313" key="2">
    <source>
        <dbReference type="Proteomes" id="UP001417504"/>
    </source>
</evidence>
<dbReference type="AlphaFoldDB" id="A0AAP0PFF1"/>
<name>A0AAP0PFF1_9MAGN</name>
<dbReference type="InterPro" id="IPR035513">
    <property type="entry name" value="Invertase/methylesterase_inhib"/>
</dbReference>
<proteinExistence type="predicted"/>
<organism evidence="1 2">
    <name type="scientific">Stephania japonica</name>
    <dbReference type="NCBI Taxonomy" id="461633"/>
    <lineage>
        <taxon>Eukaryota</taxon>
        <taxon>Viridiplantae</taxon>
        <taxon>Streptophyta</taxon>
        <taxon>Embryophyta</taxon>
        <taxon>Tracheophyta</taxon>
        <taxon>Spermatophyta</taxon>
        <taxon>Magnoliopsida</taxon>
        <taxon>Ranunculales</taxon>
        <taxon>Menispermaceae</taxon>
        <taxon>Menispermoideae</taxon>
        <taxon>Cissampelideae</taxon>
        <taxon>Stephania</taxon>
    </lineage>
</organism>
<dbReference type="EMBL" id="JBBNAE010000003">
    <property type="protein sequence ID" value="KAK9138821.1"/>
    <property type="molecule type" value="Genomic_DNA"/>
</dbReference>
<accession>A0AAP0PFF1</accession>
<dbReference type="Proteomes" id="UP001417504">
    <property type="component" value="Unassembled WGS sequence"/>
</dbReference>
<evidence type="ECO:0000313" key="1">
    <source>
        <dbReference type="EMBL" id="KAK9138821.1"/>
    </source>
</evidence>
<dbReference type="SUPFAM" id="SSF101148">
    <property type="entry name" value="Plant invertase/pectin methylesterase inhibitor"/>
    <property type="match status" value="1"/>
</dbReference>
<reference evidence="1 2" key="1">
    <citation type="submission" date="2024-01" db="EMBL/GenBank/DDBJ databases">
        <title>Genome assemblies of Stephania.</title>
        <authorList>
            <person name="Yang L."/>
        </authorList>
    </citation>
    <scope>NUCLEOTIDE SEQUENCE [LARGE SCALE GENOMIC DNA]</scope>
    <source>
        <strain evidence="1">QJT</strain>
        <tissue evidence="1">Leaf</tissue>
    </source>
</reference>
<sequence>MLLIKEVTEEAMKIAISYGKDTIVILHKLLKNKNKFSRPYLMCLLTCLDSCNEGIYDLPHSIESVKAGDWLYVNIIATNASDMAIDCESTFTDQFNIKSLLTRSRNQFFTHLCIIPLTTSFVSGNLTMLR</sequence>
<protein>
    <submittedName>
        <fullName evidence="1">Uncharacterized protein</fullName>
    </submittedName>
</protein>
<keyword evidence="2" id="KW-1185">Reference proteome</keyword>
<gene>
    <name evidence="1" type="ORF">Sjap_009415</name>
</gene>
<comment type="caution">
    <text evidence="1">The sequence shown here is derived from an EMBL/GenBank/DDBJ whole genome shotgun (WGS) entry which is preliminary data.</text>
</comment>
<dbReference type="Gene3D" id="1.20.140.40">
    <property type="entry name" value="Invertase/pectin methylesterase inhibitor family protein"/>
    <property type="match status" value="1"/>
</dbReference>